<evidence type="ECO:0000313" key="1">
    <source>
        <dbReference type="EMBL" id="RSL76331.1"/>
    </source>
</evidence>
<dbReference type="Proteomes" id="UP000287972">
    <property type="component" value="Unassembled WGS sequence"/>
</dbReference>
<dbReference type="EMBL" id="NKCL01000301">
    <property type="protein sequence ID" value="RSL76331.1"/>
    <property type="molecule type" value="Genomic_DNA"/>
</dbReference>
<proteinExistence type="predicted"/>
<accession>A0A428RFQ6</accession>
<dbReference type="AlphaFoldDB" id="A0A428RFQ6"/>
<reference evidence="1 2" key="1">
    <citation type="submission" date="2017-06" db="EMBL/GenBank/DDBJ databases">
        <title>Comparative genomic analysis of Ambrosia Fusariam Clade fungi.</title>
        <authorList>
            <person name="Stajich J.E."/>
            <person name="Carrillo J."/>
            <person name="Kijimoto T."/>
            <person name="Eskalen A."/>
            <person name="O'Donnell K."/>
            <person name="Kasson M."/>
        </authorList>
    </citation>
    <scope>NUCLEOTIDE SEQUENCE [LARGE SCALE GENOMIC DNA]</scope>
    <source>
        <strain evidence="1 2">NRRL62606</strain>
    </source>
</reference>
<feature type="non-terminal residue" evidence="1">
    <location>
        <position position="53"/>
    </location>
</feature>
<name>A0A428RFQ6_9HYPO</name>
<evidence type="ECO:0000313" key="2">
    <source>
        <dbReference type="Proteomes" id="UP000287972"/>
    </source>
</evidence>
<keyword evidence="2" id="KW-1185">Reference proteome</keyword>
<gene>
    <name evidence="1" type="ORF">CEP51_010068</name>
</gene>
<sequence length="53" mass="5810">MVTNSPLFDTTSIPLGQRRGITDLAQIALDLTWAPERAEQDAIARSRAYPSPP</sequence>
<comment type="caution">
    <text evidence="1">The sequence shown here is derived from an EMBL/GenBank/DDBJ whole genome shotgun (WGS) entry which is preliminary data.</text>
</comment>
<protein>
    <submittedName>
        <fullName evidence="1">Uncharacterized protein</fullName>
    </submittedName>
</protein>
<organism evidence="1 2">
    <name type="scientific">Fusarium floridanum</name>
    <dbReference type="NCBI Taxonomy" id="1325733"/>
    <lineage>
        <taxon>Eukaryota</taxon>
        <taxon>Fungi</taxon>
        <taxon>Dikarya</taxon>
        <taxon>Ascomycota</taxon>
        <taxon>Pezizomycotina</taxon>
        <taxon>Sordariomycetes</taxon>
        <taxon>Hypocreomycetidae</taxon>
        <taxon>Hypocreales</taxon>
        <taxon>Nectriaceae</taxon>
        <taxon>Fusarium</taxon>
        <taxon>Fusarium solani species complex</taxon>
    </lineage>
</organism>